<dbReference type="KEGG" id="psuu:Psuf_071170"/>
<evidence type="ECO:0000256" key="4">
    <source>
        <dbReference type="ARBA" id="ARBA00022827"/>
    </source>
</evidence>
<dbReference type="InterPro" id="IPR012132">
    <property type="entry name" value="GMC_OxRdtase"/>
</dbReference>
<dbReference type="PANTHER" id="PTHR11552:SF147">
    <property type="entry name" value="CHOLINE DEHYDROGENASE, MITOCHONDRIAL"/>
    <property type="match status" value="1"/>
</dbReference>
<feature type="compositionally biased region" description="Basic and acidic residues" evidence="5">
    <location>
        <begin position="454"/>
        <end position="484"/>
    </location>
</feature>
<feature type="compositionally biased region" description="Basic residues" evidence="5">
    <location>
        <begin position="499"/>
        <end position="514"/>
    </location>
</feature>
<evidence type="ECO:0000313" key="7">
    <source>
        <dbReference type="EMBL" id="BCB89804.1"/>
    </source>
</evidence>
<reference evidence="7 8" key="2">
    <citation type="submission" date="2020-03" db="EMBL/GenBank/DDBJ databases">
        <authorList>
            <person name="Ichikawa N."/>
            <person name="Kimura A."/>
            <person name="Kitahashi Y."/>
            <person name="Uohara A."/>
        </authorList>
    </citation>
    <scope>NUCLEOTIDE SEQUENCE [LARGE SCALE GENOMIC DNA]</scope>
    <source>
        <strain evidence="7 8">NBRC 105367</strain>
    </source>
</reference>
<comment type="cofactor">
    <cofactor evidence="1">
        <name>FAD</name>
        <dbReference type="ChEBI" id="CHEBI:57692"/>
    </cofactor>
</comment>
<feature type="domain" description="Glucose-methanol-choline oxidoreductase N-terminal" evidence="6">
    <location>
        <begin position="175"/>
        <end position="189"/>
    </location>
</feature>
<accession>A0A6F8YUN4</accession>
<evidence type="ECO:0000313" key="8">
    <source>
        <dbReference type="Proteomes" id="UP000503011"/>
    </source>
</evidence>
<dbReference type="GO" id="GO:0050660">
    <property type="term" value="F:flavin adenine dinucleotide binding"/>
    <property type="evidence" value="ECO:0007669"/>
    <property type="project" value="InterPro"/>
</dbReference>
<dbReference type="Pfam" id="PF00732">
    <property type="entry name" value="GMC_oxred_N"/>
    <property type="match status" value="1"/>
</dbReference>
<keyword evidence="3" id="KW-0285">Flavoprotein</keyword>
<evidence type="ECO:0000256" key="2">
    <source>
        <dbReference type="ARBA" id="ARBA00010790"/>
    </source>
</evidence>
<evidence type="ECO:0000256" key="1">
    <source>
        <dbReference type="ARBA" id="ARBA00001974"/>
    </source>
</evidence>
<evidence type="ECO:0000259" key="6">
    <source>
        <dbReference type="PROSITE" id="PS00624"/>
    </source>
</evidence>
<evidence type="ECO:0000256" key="3">
    <source>
        <dbReference type="ARBA" id="ARBA00022630"/>
    </source>
</evidence>
<reference evidence="7 8" key="1">
    <citation type="submission" date="2020-03" db="EMBL/GenBank/DDBJ databases">
        <title>Whole genome shotgun sequence of Phytohabitans suffuscus NBRC 105367.</title>
        <authorList>
            <person name="Komaki H."/>
            <person name="Tamura T."/>
        </authorList>
    </citation>
    <scope>NUCLEOTIDE SEQUENCE [LARGE SCALE GENOMIC DNA]</scope>
    <source>
        <strain evidence="7 8">NBRC 105367</strain>
    </source>
</reference>
<dbReference type="Gene3D" id="3.50.50.60">
    <property type="entry name" value="FAD/NAD(P)-binding domain"/>
    <property type="match status" value="1"/>
</dbReference>
<dbReference type="GO" id="GO:0016614">
    <property type="term" value="F:oxidoreductase activity, acting on CH-OH group of donors"/>
    <property type="evidence" value="ECO:0007669"/>
    <property type="project" value="InterPro"/>
</dbReference>
<dbReference type="Proteomes" id="UP000503011">
    <property type="component" value="Chromosome"/>
</dbReference>
<dbReference type="AlphaFoldDB" id="A0A6F8YUN4"/>
<dbReference type="InterPro" id="IPR007867">
    <property type="entry name" value="GMC_OxRtase_C"/>
</dbReference>
<feature type="region of interest" description="Disordered" evidence="5">
    <location>
        <begin position="430"/>
        <end position="514"/>
    </location>
</feature>
<dbReference type="InterPro" id="IPR000172">
    <property type="entry name" value="GMC_OxRdtase_N"/>
</dbReference>
<dbReference type="EMBL" id="AP022871">
    <property type="protein sequence ID" value="BCB89804.1"/>
    <property type="molecule type" value="Genomic_DNA"/>
</dbReference>
<feature type="region of interest" description="Disordered" evidence="5">
    <location>
        <begin position="1"/>
        <end position="24"/>
    </location>
</feature>
<sequence>MARPGGGRLHHRQRPRLEPGLGPDYDSLVADGNAGWGWETFLRAFRGIEDFRPGASPIHGGSGPVSVEIGGPPEAVSEAFMESASLVGVKRVLDVNGSDEDRTGYTQFSTRRGVRVTAAGCFLRPALKRRNVHLLTRAEVGRVLFDGRRAVGVQVRHRGRLVEIRARREVLVCGGALDSPLLLERSGIGRGDVLAAARVRQVAESPNVGERLNEHRGLRFMFTISGAPGYNPLVDTSLKRLVAGAKYLVRRDGVISQGSATVLAYFRAGDSSDRPDTIGFFNPISMKAPTMHNDKLAVDGEPGLMLAAYPLRPTSRGRMHITGADPDAPAAIDPGFLGTEHDRDLIGKVGRKVREIFATGPVADLVRTERLPGPGVESEEDFLRLADTAGASGYHPLGTCAMGPHADDVVDDRLRVRGVEGLRVVDASVFPASRPATRPHPPRRSPGTPPRSSSRTDDQYTERGRHEHESRDPVGYRAEVERRGGQPRRSRAGPGPRQGPRHRAVPLRRPRGHR</sequence>
<dbReference type="InterPro" id="IPR036188">
    <property type="entry name" value="FAD/NAD-bd_sf"/>
</dbReference>
<dbReference type="SUPFAM" id="SSF54373">
    <property type="entry name" value="FAD-linked reductases, C-terminal domain"/>
    <property type="match status" value="1"/>
</dbReference>
<dbReference type="PANTHER" id="PTHR11552">
    <property type="entry name" value="GLUCOSE-METHANOL-CHOLINE GMC OXIDOREDUCTASE"/>
    <property type="match status" value="1"/>
</dbReference>
<dbReference type="Pfam" id="PF05199">
    <property type="entry name" value="GMC_oxred_C"/>
    <property type="match status" value="1"/>
</dbReference>
<organism evidence="7 8">
    <name type="scientific">Phytohabitans suffuscus</name>
    <dbReference type="NCBI Taxonomy" id="624315"/>
    <lineage>
        <taxon>Bacteria</taxon>
        <taxon>Bacillati</taxon>
        <taxon>Actinomycetota</taxon>
        <taxon>Actinomycetes</taxon>
        <taxon>Micromonosporales</taxon>
        <taxon>Micromonosporaceae</taxon>
    </lineage>
</organism>
<dbReference type="SUPFAM" id="SSF51905">
    <property type="entry name" value="FAD/NAD(P)-binding domain"/>
    <property type="match status" value="1"/>
</dbReference>
<proteinExistence type="inferred from homology"/>
<protein>
    <submittedName>
        <fullName evidence="7">GMC oxidoreductase</fullName>
    </submittedName>
</protein>
<keyword evidence="4" id="KW-0274">FAD</keyword>
<name>A0A6F8YUN4_9ACTN</name>
<keyword evidence="8" id="KW-1185">Reference proteome</keyword>
<gene>
    <name evidence="7" type="ORF">Psuf_071170</name>
</gene>
<dbReference type="PROSITE" id="PS00624">
    <property type="entry name" value="GMC_OXRED_2"/>
    <property type="match status" value="1"/>
</dbReference>
<comment type="similarity">
    <text evidence="2">Belongs to the GMC oxidoreductase family.</text>
</comment>
<evidence type="ECO:0000256" key="5">
    <source>
        <dbReference type="SAM" id="MobiDB-lite"/>
    </source>
</evidence>
<dbReference type="Gene3D" id="3.30.560.10">
    <property type="entry name" value="Glucose Oxidase, domain 3"/>
    <property type="match status" value="1"/>
</dbReference>